<evidence type="ECO:0000313" key="4">
    <source>
        <dbReference type="Proteomes" id="UP001564626"/>
    </source>
</evidence>
<feature type="compositionally biased region" description="Basic and acidic residues" evidence="1">
    <location>
        <begin position="152"/>
        <end position="172"/>
    </location>
</feature>
<keyword evidence="2" id="KW-0472">Membrane</keyword>
<feature type="compositionally biased region" description="Basic and acidic residues" evidence="1">
    <location>
        <begin position="185"/>
        <end position="202"/>
    </location>
</feature>
<gene>
    <name evidence="3" type="ORF">AB8O55_21025</name>
</gene>
<keyword evidence="2" id="KW-1133">Transmembrane helix</keyword>
<accession>A0ABV4CLE2</accession>
<protein>
    <submittedName>
        <fullName evidence="3">DUF4383 domain-containing protein</fullName>
    </submittedName>
</protein>
<organism evidence="3 4">
    <name type="scientific">Saccharopolyspora cebuensis</name>
    <dbReference type="NCBI Taxonomy" id="418759"/>
    <lineage>
        <taxon>Bacteria</taxon>
        <taxon>Bacillati</taxon>
        <taxon>Actinomycetota</taxon>
        <taxon>Actinomycetes</taxon>
        <taxon>Pseudonocardiales</taxon>
        <taxon>Pseudonocardiaceae</taxon>
        <taxon>Saccharopolyspora</taxon>
    </lineage>
</organism>
<keyword evidence="4" id="KW-1185">Reference proteome</keyword>
<feature type="transmembrane region" description="Helical" evidence="2">
    <location>
        <begin position="53"/>
        <end position="72"/>
    </location>
</feature>
<dbReference type="Gene3D" id="1.20.1250.20">
    <property type="entry name" value="MFS general substrate transporter like domains"/>
    <property type="match status" value="1"/>
</dbReference>
<dbReference type="RefSeq" id="WP_345360708.1">
    <property type="nucleotide sequence ID" value="NZ_BAABII010000005.1"/>
</dbReference>
<dbReference type="InterPro" id="IPR036259">
    <property type="entry name" value="MFS_trans_sf"/>
</dbReference>
<feature type="transmembrane region" description="Helical" evidence="2">
    <location>
        <begin position="12"/>
        <end position="33"/>
    </location>
</feature>
<name>A0ABV4CLE2_9PSEU</name>
<proteinExistence type="predicted"/>
<sequence>MARTQTHPVHVVHRIGAAALGVALLVFGVLGLARNVPWLFAGELVWGLSTNGALAVLSIVAGLVLVISSVWGGRLASTVSIGLGVLFLLSGLVHLGIIHTGANVLGFRLSNCLFSLIAGLFLAVLGFYGRVSGGLPPDNPYRREHPIKHHRPDPDEQIRAESGDEQHQRLMDAEISVAEGTATREQAEAVERERARKLEQDRKHRSTR</sequence>
<feature type="region of interest" description="Disordered" evidence="1">
    <location>
        <begin position="139"/>
        <end position="208"/>
    </location>
</feature>
<dbReference type="Proteomes" id="UP001564626">
    <property type="component" value="Unassembled WGS sequence"/>
</dbReference>
<dbReference type="EMBL" id="JBGEHV010000044">
    <property type="protein sequence ID" value="MEY8041901.1"/>
    <property type="molecule type" value="Genomic_DNA"/>
</dbReference>
<reference evidence="3 4" key="1">
    <citation type="submission" date="2024-08" db="EMBL/GenBank/DDBJ databases">
        <title>Genome mining of Saccharopolyspora cebuensis PGLac3 from Nigerian medicinal plant.</title>
        <authorList>
            <person name="Ezeobiora C.E."/>
            <person name="Igbokwe N.H."/>
            <person name="Amin D.H."/>
            <person name="Mendie U.E."/>
        </authorList>
    </citation>
    <scope>NUCLEOTIDE SEQUENCE [LARGE SCALE GENOMIC DNA]</scope>
    <source>
        <strain evidence="3 4">PGLac3</strain>
    </source>
</reference>
<comment type="caution">
    <text evidence="3">The sequence shown here is derived from an EMBL/GenBank/DDBJ whole genome shotgun (WGS) entry which is preliminary data.</text>
</comment>
<evidence type="ECO:0000313" key="3">
    <source>
        <dbReference type="EMBL" id="MEY8041901.1"/>
    </source>
</evidence>
<keyword evidence="2" id="KW-0812">Transmembrane</keyword>
<evidence type="ECO:0000256" key="1">
    <source>
        <dbReference type="SAM" id="MobiDB-lite"/>
    </source>
</evidence>
<feature type="transmembrane region" description="Helical" evidence="2">
    <location>
        <begin position="79"/>
        <end position="99"/>
    </location>
</feature>
<feature type="transmembrane region" description="Helical" evidence="2">
    <location>
        <begin position="105"/>
        <end position="128"/>
    </location>
</feature>
<evidence type="ECO:0000256" key="2">
    <source>
        <dbReference type="SAM" id="Phobius"/>
    </source>
</evidence>